<evidence type="ECO:0008006" key="4">
    <source>
        <dbReference type="Google" id="ProtNLM"/>
    </source>
</evidence>
<sequence>MYNLIKLIAIAAIISFTYLKWFAPLPLTGYYLSTVPVKVDMFSGAHAKYDTDSTTDIESIISQKNKENPIVMVALSVSSTMENFEESDIEFIPDEFEKFDQLGSIYGNIANNSLMMEQERGFIDQNGKRGYQMTMTMAVKEEQFTLIQQVFIVGEHLLVFMTSYSDIQEEKTAMAFLDSIEFL</sequence>
<keyword evidence="1" id="KW-1133">Transmembrane helix</keyword>
<dbReference type="Proteomes" id="UP001195963">
    <property type="component" value="Unassembled WGS sequence"/>
</dbReference>
<protein>
    <recommendedName>
        <fullName evidence="4">DUF1795 domain-containing protein</fullName>
    </recommendedName>
</protein>
<organism evidence="2 3">
    <name type="scientific">Shewanella nanhaiensis</name>
    <dbReference type="NCBI Taxonomy" id="2864872"/>
    <lineage>
        <taxon>Bacteria</taxon>
        <taxon>Pseudomonadati</taxon>
        <taxon>Pseudomonadota</taxon>
        <taxon>Gammaproteobacteria</taxon>
        <taxon>Alteromonadales</taxon>
        <taxon>Shewanellaceae</taxon>
        <taxon>Shewanella</taxon>
    </lineage>
</organism>
<keyword evidence="1" id="KW-0472">Membrane</keyword>
<reference evidence="2 3" key="1">
    <citation type="submission" date="2021-07" db="EMBL/GenBank/DDBJ databases">
        <title>Shewanella sp. nov, isolated from SCS.</title>
        <authorList>
            <person name="Cao W.R."/>
        </authorList>
    </citation>
    <scope>NUCLEOTIDE SEQUENCE [LARGE SCALE GENOMIC DNA]</scope>
    <source>
        <strain evidence="2 3">NR704-98</strain>
    </source>
</reference>
<gene>
    <name evidence="2" type="ORF">K0625_03635</name>
</gene>
<evidence type="ECO:0000313" key="3">
    <source>
        <dbReference type="Proteomes" id="UP001195963"/>
    </source>
</evidence>
<name>A0ABS7DZ99_9GAMM</name>
<comment type="caution">
    <text evidence="2">The sequence shown here is derived from an EMBL/GenBank/DDBJ whole genome shotgun (WGS) entry which is preliminary data.</text>
</comment>
<feature type="transmembrane region" description="Helical" evidence="1">
    <location>
        <begin position="7"/>
        <end position="32"/>
    </location>
</feature>
<evidence type="ECO:0000256" key="1">
    <source>
        <dbReference type="SAM" id="Phobius"/>
    </source>
</evidence>
<dbReference type="EMBL" id="JAHZST010000002">
    <property type="protein sequence ID" value="MBW8182745.1"/>
    <property type="molecule type" value="Genomic_DNA"/>
</dbReference>
<keyword evidence="3" id="KW-1185">Reference proteome</keyword>
<proteinExistence type="predicted"/>
<accession>A0ABS7DZ99</accession>
<dbReference type="RefSeq" id="WP_065204217.1">
    <property type="nucleotide sequence ID" value="NZ_JAHZST010000002.1"/>
</dbReference>
<keyword evidence="1" id="KW-0812">Transmembrane</keyword>
<evidence type="ECO:0000313" key="2">
    <source>
        <dbReference type="EMBL" id="MBW8182745.1"/>
    </source>
</evidence>